<protein>
    <recommendedName>
        <fullName evidence="4">G protein-coupled receptor</fullName>
    </recommendedName>
</protein>
<keyword evidence="3" id="KW-1185">Reference proteome</keyword>
<feature type="transmembrane region" description="Helical" evidence="1">
    <location>
        <begin position="33"/>
        <end position="58"/>
    </location>
</feature>
<evidence type="ECO:0000256" key="1">
    <source>
        <dbReference type="SAM" id="Phobius"/>
    </source>
</evidence>
<evidence type="ECO:0000313" key="2">
    <source>
        <dbReference type="EMBL" id="GMT33233.1"/>
    </source>
</evidence>
<feature type="transmembrane region" description="Helical" evidence="1">
    <location>
        <begin position="145"/>
        <end position="170"/>
    </location>
</feature>
<keyword evidence="1" id="KW-0472">Membrane</keyword>
<feature type="transmembrane region" description="Helical" evidence="1">
    <location>
        <begin position="64"/>
        <end position="86"/>
    </location>
</feature>
<comment type="caution">
    <text evidence="2">The sequence shown here is derived from an EMBL/GenBank/DDBJ whole genome shotgun (WGS) entry which is preliminary data.</text>
</comment>
<keyword evidence="1" id="KW-0812">Transmembrane</keyword>
<name>A0AAV5WRI6_9BILA</name>
<keyword evidence="1" id="KW-1133">Transmembrane helix</keyword>
<sequence length="182" mass="20010">MSKYEDVEKSDRPVDVSCDCHCSSFCGCSNECLALFFIFSLLAILGILDVVCIVLMALDATPDIPISYMISFCGASTVLFIALLIVKIQVQRKKTFGLSILIGILMLLVISILLAHLIAAAFLLFFSYSILNGSSSEYMEYLKEVAISIIFIIFSKVLRVGLLAIIKVLLDYRTTLKGCGVQ</sequence>
<proteinExistence type="predicted"/>
<gene>
    <name evidence="2" type="ORF">PFISCL1PPCAC_24530</name>
</gene>
<dbReference type="AlphaFoldDB" id="A0AAV5WRI6"/>
<accession>A0AAV5WRI6</accession>
<reference evidence="2" key="1">
    <citation type="submission" date="2023-10" db="EMBL/GenBank/DDBJ databases">
        <title>Genome assembly of Pristionchus species.</title>
        <authorList>
            <person name="Yoshida K."/>
            <person name="Sommer R.J."/>
        </authorList>
    </citation>
    <scope>NUCLEOTIDE SEQUENCE</scope>
    <source>
        <strain evidence="2">RS5133</strain>
    </source>
</reference>
<evidence type="ECO:0000313" key="3">
    <source>
        <dbReference type="Proteomes" id="UP001432322"/>
    </source>
</evidence>
<dbReference type="Proteomes" id="UP001432322">
    <property type="component" value="Unassembled WGS sequence"/>
</dbReference>
<dbReference type="EMBL" id="BTSY01000006">
    <property type="protein sequence ID" value="GMT33233.1"/>
    <property type="molecule type" value="Genomic_DNA"/>
</dbReference>
<organism evidence="2 3">
    <name type="scientific">Pristionchus fissidentatus</name>
    <dbReference type="NCBI Taxonomy" id="1538716"/>
    <lineage>
        <taxon>Eukaryota</taxon>
        <taxon>Metazoa</taxon>
        <taxon>Ecdysozoa</taxon>
        <taxon>Nematoda</taxon>
        <taxon>Chromadorea</taxon>
        <taxon>Rhabditida</taxon>
        <taxon>Rhabditina</taxon>
        <taxon>Diplogasteromorpha</taxon>
        <taxon>Diplogasteroidea</taxon>
        <taxon>Neodiplogasteridae</taxon>
        <taxon>Pristionchus</taxon>
    </lineage>
</organism>
<evidence type="ECO:0008006" key="4">
    <source>
        <dbReference type="Google" id="ProtNLM"/>
    </source>
</evidence>
<feature type="transmembrane region" description="Helical" evidence="1">
    <location>
        <begin position="98"/>
        <end position="125"/>
    </location>
</feature>